<dbReference type="Gene3D" id="3.30.565.10">
    <property type="entry name" value="Histidine kinase-like ATPase, C-terminal domain"/>
    <property type="match status" value="1"/>
</dbReference>
<keyword evidence="11" id="KW-0067">ATP-binding</keyword>
<comment type="catalytic activity">
    <reaction evidence="1">
        <text>ATP + protein L-histidine = ADP + protein N-phospho-L-histidine.</text>
        <dbReference type="EC" id="2.7.13.3"/>
    </reaction>
</comment>
<dbReference type="PRINTS" id="PR00344">
    <property type="entry name" value="BCTRLSENSOR"/>
</dbReference>
<dbReference type="PROSITE" id="PS50885">
    <property type="entry name" value="HAMP"/>
    <property type="match status" value="1"/>
</dbReference>
<evidence type="ECO:0000256" key="5">
    <source>
        <dbReference type="ARBA" id="ARBA00022679"/>
    </source>
</evidence>
<dbReference type="CDD" id="cd00075">
    <property type="entry name" value="HATPase"/>
    <property type="match status" value="1"/>
</dbReference>
<dbReference type="PANTHER" id="PTHR43547:SF2">
    <property type="entry name" value="HYBRID SIGNAL TRANSDUCTION HISTIDINE KINASE C"/>
    <property type="match status" value="1"/>
</dbReference>
<organism evidence="11">
    <name type="scientific">Dehalogenimonas sp. 4OHTPN</name>
    <dbReference type="NCBI Taxonomy" id="3166643"/>
    <lineage>
        <taxon>Bacteria</taxon>
        <taxon>Bacillati</taxon>
        <taxon>Chloroflexota</taxon>
        <taxon>Dehalococcoidia</taxon>
        <taxon>Dehalococcoidales</taxon>
        <taxon>Dehalococcoidaceae</taxon>
        <taxon>Dehalogenimonas</taxon>
    </lineage>
</organism>
<dbReference type="GO" id="GO:0016020">
    <property type="term" value="C:membrane"/>
    <property type="evidence" value="ECO:0007669"/>
    <property type="project" value="UniProtKB-SubCell"/>
</dbReference>
<keyword evidence="6" id="KW-0418">Kinase</keyword>
<feature type="domain" description="Histidine kinase" evidence="9">
    <location>
        <begin position="237"/>
        <end position="457"/>
    </location>
</feature>
<gene>
    <name evidence="11" type="ORF">ABV300_07965</name>
</gene>
<keyword evidence="4" id="KW-0597">Phosphoprotein</keyword>
<dbReference type="GO" id="GO:0005524">
    <property type="term" value="F:ATP binding"/>
    <property type="evidence" value="ECO:0007669"/>
    <property type="project" value="UniProtKB-KW"/>
</dbReference>
<name>A0AAU8GBP4_9CHLR</name>
<reference evidence="11" key="1">
    <citation type="submission" date="2024-06" db="EMBL/GenBank/DDBJ databases">
        <title>A Novel Isolate, Dehalogenimonas sp. Strain 4OHTPN, Dechlorinates Aromatic 4 Hydroxy chlorothalonil by a Novel Reductive Dehalogenase.</title>
        <authorList>
            <person name="Liu G."/>
        </authorList>
    </citation>
    <scope>NUCLEOTIDE SEQUENCE</scope>
    <source>
        <strain evidence="11">4OHTPN</strain>
    </source>
</reference>
<dbReference type="PANTHER" id="PTHR43547">
    <property type="entry name" value="TWO-COMPONENT HISTIDINE KINASE"/>
    <property type="match status" value="1"/>
</dbReference>
<dbReference type="InterPro" id="IPR003594">
    <property type="entry name" value="HATPase_dom"/>
</dbReference>
<dbReference type="GO" id="GO:0000155">
    <property type="term" value="F:phosphorelay sensor kinase activity"/>
    <property type="evidence" value="ECO:0007669"/>
    <property type="project" value="InterPro"/>
</dbReference>
<dbReference type="InterPro" id="IPR003660">
    <property type="entry name" value="HAMP_dom"/>
</dbReference>
<dbReference type="Gene3D" id="6.10.340.10">
    <property type="match status" value="1"/>
</dbReference>
<dbReference type="EMBL" id="CP159307">
    <property type="protein sequence ID" value="XCH33076.1"/>
    <property type="molecule type" value="Genomic_DNA"/>
</dbReference>
<accession>A0AAU8GBP4</accession>
<evidence type="ECO:0000256" key="8">
    <source>
        <dbReference type="SAM" id="Phobius"/>
    </source>
</evidence>
<dbReference type="InterPro" id="IPR003661">
    <property type="entry name" value="HisK_dim/P_dom"/>
</dbReference>
<evidence type="ECO:0000256" key="4">
    <source>
        <dbReference type="ARBA" id="ARBA00022553"/>
    </source>
</evidence>
<dbReference type="SMART" id="SM00387">
    <property type="entry name" value="HATPase_c"/>
    <property type="match status" value="1"/>
</dbReference>
<evidence type="ECO:0000256" key="7">
    <source>
        <dbReference type="ARBA" id="ARBA00023012"/>
    </source>
</evidence>
<feature type="domain" description="HAMP" evidence="10">
    <location>
        <begin position="177"/>
        <end position="229"/>
    </location>
</feature>
<keyword evidence="8" id="KW-0812">Transmembrane</keyword>
<feature type="transmembrane region" description="Helical" evidence="8">
    <location>
        <begin position="156"/>
        <end position="176"/>
    </location>
</feature>
<dbReference type="EC" id="2.7.13.3" evidence="3"/>
<dbReference type="InterPro" id="IPR005467">
    <property type="entry name" value="His_kinase_dom"/>
</dbReference>
<sequence length="464" mass="49335">MRSLAWKLGAALVMVAVIAIGIMAIITNLNTSRQFQSYIETSPAFIETVSRTLAVFYAQNRSWNGVENLLPQLVANTGDRLVVADSSGQIVGDTAGELTGANLSQTDLNGGYTIRTMMGFQGGMGGGGGQIVGQAFYVGQTGVAAEQAFLNQTNRWLWLSGGIAVVLAVVLAVILARNFIRPLRALDTGAREIASGNLGYRVRIDSGDETGRLAESFNAMAGSLQHSEEARKRLLADVAHELRTPLTIISGTVDAISDGVLPADEKQLKIIKSEAQVLTRLIADLRDLSLAEAGELKLELSAVDLADLVRRKAEQFKPLAEAKGISLISEAAEALPSVTGDWVRLEQVFANLFSNAIRHTQAGGRIAVSFNPDTLEGTPAVTAAVTDTGEGMTVEQLKHIFDRFYRVEDSRARAEGNGAGLGLAIVKQMVAAHHGRVGVESRPGYGSTFHITLPAAGLTAKTQD</sequence>
<dbReference type="Pfam" id="PF00512">
    <property type="entry name" value="HisKA"/>
    <property type="match status" value="1"/>
</dbReference>
<evidence type="ECO:0000256" key="6">
    <source>
        <dbReference type="ARBA" id="ARBA00022777"/>
    </source>
</evidence>
<comment type="subcellular location">
    <subcellularLocation>
        <location evidence="2">Membrane</location>
    </subcellularLocation>
</comment>
<protein>
    <recommendedName>
        <fullName evidence="3">histidine kinase</fullName>
        <ecNumber evidence="3">2.7.13.3</ecNumber>
    </recommendedName>
</protein>
<evidence type="ECO:0000259" key="9">
    <source>
        <dbReference type="PROSITE" id="PS50109"/>
    </source>
</evidence>
<evidence type="ECO:0000313" key="11">
    <source>
        <dbReference type="EMBL" id="XCH33076.1"/>
    </source>
</evidence>
<evidence type="ECO:0000259" key="10">
    <source>
        <dbReference type="PROSITE" id="PS50885"/>
    </source>
</evidence>
<dbReference type="SUPFAM" id="SSF158472">
    <property type="entry name" value="HAMP domain-like"/>
    <property type="match status" value="1"/>
</dbReference>
<keyword evidence="5" id="KW-0808">Transferase</keyword>
<dbReference type="InterPro" id="IPR036890">
    <property type="entry name" value="HATPase_C_sf"/>
</dbReference>
<keyword evidence="11" id="KW-0547">Nucleotide-binding</keyword>
<dbReference type="SMART" id="SM00388">
    <property type="entry name" value="HisKA"/>
    <property type="match status" value="1"/>
</dbReference>
<dbReference type="InterPro" id="IPR036097">
    <property type="entry name" value="HisK_dim/P_sf"/>
</dbReference>
<keyword evidence="7" id="KW-0902">Two-component regulatory system</keyword>
<dbReference type="FunFam" id="3.30.565.10:FF:000006">
    <property type="entry name" value="Sensor histidine kinase WalK"/>
    <property type="match status" value="1"/>
</dbReference>
<dbReference type="CDD" id="cd00082">
    <property type="entry name" value="HisKA"/>
    <property type="match status" value="1"/>
</dbReference>
<dbReference type="CDD" id="cd06225">
    <property type="entry name" value="HAMP"/>
    <property type="match status" value="1"/>
</dbReference>
<dbReference type="Gene3D" id="1.10.287.130">
    <property type="match status" value="1"/>
</dbReference>
<feature type="transmembrane region" description="Helical" evidence="8">
    <location>
        <begin position="6"/>
        <end position="26"/>
    </location>
</feature>
<dbReference type="SUPFAM" id="SSF47384">
    <property type="entry name" value="Homodimeric domain of signal transducing histidine kinase"/>
    <property type="match status" value="1"/>
</dbReference>
<dbReference type="SUPFAM" id="SSF55874">
    <property type="entry name" value="ATPase domain of HSP90 chaperone/DNA topoisomerase II/histidine kinase"/>
    <property type="match status" value="1"/>
</dbReference>
<dbReference type="SMART" id="SM00304">
    <property type="entry name" value="HAMP"/>
    <property type="match status" value="1"/>
</dbReference>
<dbReference type="RefSeq" id="WP_353714329.1">
    <property type="nucleotide sequence ID" value="NZ_CP159307.1"/>
</dbReference>
<dbReference type="InterPro" id="IPR004358">
    <property type="entry name" value="Sig_transdc_His_kin-like_C"/>
</dbReference>
<dbReference type="AlphaFoldDB" id="A0AAU8GBP4"/>
<proteinExistence type="predicted"/>
<keyword evidence="8" id="KW-0472">Membrane</keyword>
<evidence type="ECO:0000256" key="2">
    <source>
        <dbReference type="ARBA" id="ARBA00004370"/>
    </source>
</evidence>
<evidence type="ECO:0000256" key="3">
    <source>
        <dbReference type="ARBA" id="ARBA00012438"/>
    </source>
</evidence>
<keyword evidence="8" id="KW-1133">Transmembrane helix</keyword>
<dbReference type="PROSITE" id="PS50109">
    <property type="entry name" value="HIS_KIN"/>
    <property type="match status" value="1"/>
</dbReference>
<evidence type="ECO:0000256" key="1">
    <source>
        <dbReference type="ARBA" id="ARBA00000085"/>
    </source>
</evidence>
<dbReference type="Pfam" id="PF02518">
    <property type="entry name" value="HATPase_c"/>
    <property type="match status" value="1"/>
</dbReference>
<dbReference type="Pfam" id="PF00672">
    <property type="entry name" value="HAMP"/>
    <property type="match status" value="1"/>
</dbReference>